<name>A0A2M9HSS9_9BIFI</name>
<dbReference type="Gene3D" id="3.10.520.10">
    <property type="entry name" value="ApbE-like domains"/>
    <property type="match status" value="1"/>
</dbReference>
<dbReference type="OrthoDB" id="9778595at2"/>
<gene>
    <name evidence="1" type="ORF">CUU80_01660</name>
</gene>
<reference evidence="1 2" key="1">
    <citation type="submission" date="2017-11" db="EMBL/GenBank/DDBJ databases">
        <title>Draft genome sequences of strains TRE 1, TRE D, TRE H and TRI 7, isolated from tamarins, belonging to four potential novel Bifidobacterium species.</title>
        <authorList>
            <person name="Mattarelli P."/>
            <person name="Modesto M."/>
            <person name="Bonetti A."/>
            <person name="Puglisi E."/>
            <person name="Morelli L."/>
        </authorList>
    </citation>
    <scope>NUCLEOTIDE SEQUENCE [LARGE SCALE GENOMIC DNA]</scope>
    <source>
        <strain evidence="2">TRED</strain>
    </source>
</reference>
<dbReference type="SUPFAM" id="SSF143631">
    <property type="entry name" value="ApbE-like"/>
    <property type="match status" value="1"/>
</dbReference>
<protein>
    <submittedName>
        <fullName evidence="1">Uncharacterized protein</fullName>
    </submittedName>
</protein>
<dbReference type="InterPro" id="IPR003374">
    <property type="entry name" value="ApbE-like_sf"/>
</dbReference>
<comment type="caution">
    <text evidence="1">The sequence shown here is derived from an EMBL/GenBank/DDBJ whole genome shotgun (WGS) entry which is preliminary data.</text>
</comment>
<dbReference type="AlphaFoldDB" id="A0A2M9HSS9"/>
<sequence length="62" mass="6907">MYVRGVLIHHANIQTISIENGISVVVSGVHERRFIANDTIYRHILNPHTGHPAHTGPTDMIV</sequence>
<keyword evidence="2" id="KW-1185">Reference proteome</keyword>
<organism evidence="1 2">
    <name type="scientific">Bifidobacterium scaligerum</name>
    <dbReference type="NCBI Taxonomy" id="2052656"/>
    <lineage>
        <taxon>Bacteria</taxon>
        <taxon>Bacillati</taxon>
        <taxon>Actinomycetota</taxon>
        <taxon>Actinomycetes</taxon>
        <taxon>Bifidobacteriales</taxon>
        <taxon>Bifidobacteriaceae</taxon>
        <taxon>Bifidobacterium</taxon>
    </lineage>
</organism>
<proteinExistence type="predicted"/>
<evidence type="ECO:0000313" key="1">
    <source>
        <dbReference type="EMBL" id="PJM79871.1"/>
    </source>
</evidence>
<dbReference type="Proteomes" id="UP000228755">
    <property type="component" value="Unassembled WGS sequence"/>
</dbReference>
<dbReference type="InterPro" id="IPR024932">
    <property type="entry name" value="ApbE"/>
</dbReference>
<dbReference type="EMBL" id="PGLQ01000001">
    <property type="protein sequence ID" value="PJM79871.1"/>
    <property type="molecule type" value="Genomic_DNA"/>
</dbReference>
<accession>A0A2M9HSS9</accession>
<dbReference type="Pfam" id="PF02424">
    <property type="entry name" value="ApbE"/>
    <property type="match status" value="1"/>
</dbReference>
<evidence type="ECO:0000313" key="2">
    <source>
        <dbReference type="Proteomes" id="UP000228755"/>
    </source>
</evidence>
<dbReference type="RefSeq" id="WP_100495643.1">
    <property type="nucleotide sequence ID" value="NZ_PGLQ01000001.1"/>
</dbReference>